<feature type="transmembrane region" description="Helical" evidence="6">
    <location>
        <begin position="445"/>
        <end position="465"/>
    </location>
</feature>
<feature type="region of interest" description="Disordered" evidence="5">
    <location>
        <begin position="1"/>
        <end position="37"/>
    </location>
</feature>
<keyword evidence="2 6" id="KW-0812">Transmembrane</keyword>
<proteinExistence type="predicted"/>
<feature type="transmembrane region" description="Helical" evidence="6">
    <location>
        <begin position="242"/>
        <end position="261"/>
    </location>
</feature>
<keyword evidence="3 6" id="KW-1133">Transmembrane helix</keyword>
<evidence type="ECO:0000259" key="7">
    <source>
        <dbReference type="PROSITE" id="PS50850"/>
    </source>
</evidence>
<dbReference type="Proteomes" id="UP000825002">
    <property type="component" value="Unassembled WGS sequence"/>
</dbReference>
<name>A0ABQ7SDD3_9ACAR</name>
<comment type="caution">
    <text evidence="8">The sequence shown here is derived from an EMBL/GenBank/DDBJ whole genome shotgun (WGS) entry which is preliminary data.</text>
</comment>
<gene>
    <name evidence="8" type="primary">SLC22A1</name>
    <name evidence="8" type="ORF">GZH46_00048</name>
</gene>
<feature type="transmembrane region" description="Helical" evidence="6">
    <location>
        <begin position="420"/>
        <end position="439"/>
    </location>
</feature>
<dbReference type="InterPro" id="IPR005828">
    <property type="entry name" value="MFS_sugar_transport-like"/>
</dbReference>
<organism evidence="8 9">
    <name type="scientific">Fragariocoptes setiger</name>
    <dbReference type="NCBI Taxonomy" id="1670756"/>
    <lineage>
        <taxon>Eukaryota</taxon>
        <taxon>Metazoa</taxon>
        <taxon>Ecdysozoa</taxon>
        <taxon>Arthropoda</taxon>
        <taxon>Chelicerata</taxon>
        <taxon>Arachnida</taxon>
        <taxon>Acari</taxon>
        <taxon>Acariformes</taxon>
        <taxon>Trombidiformes</taxon>
        <taxon>Prostigmata</taxon>
        <taxon>Eupodina</taxon>
        <taxon>Eriophyoidea</taxon>
        <taxon>Phytoptidae</taxon>
        <taxon>Fragariocoptes</taxon>
    </lineage>
</organism>
<evidence type="ECO:0000256" key="3">
    <source>
        <dbReference type="ARBA" id="ARBA00022989"/>
    </source>
</evidence>
<evidence type="ECO:0000256" key="1">
    <source>
        <dbReference type="ARBA" id="ARBA00004141"/>
    </source>
</evidence>
<dbReference type="PROSITE" id="PS50850">
    <property type="entry name" value="MFS"/>
    <property type="match status" value="1"/>
</dbReference>
<feature type="domain" description="Major facilitator superfamily (MFS) profile" evidence="7">
    <location>
        <begin position="56"/>
        <end position="531"/>
    </location>
</feature>
<sequence>MRDLANTKRGSFSQINGNDFNKQRQQSNTNSDHDESDDVEISDLIGHWGKYQLQIFLFKITIGVTSAFNNLGITFSAPQEHISYQCVSAHSDTGISISSNNNNNVTTTNLLPARSDQCRLSNGSKCTEWIYNTGVWRSTMIEEWNLVCDRSWLISLSQSCYMASFILAYLIFGPLSDRYGRFPCLLMGATLEVLAGLGCALSTSVTMFIVFRFVLGFGCAGRSSASYLIMIEWVGRKYRMHVSAMGSLGWIVGYCLMPWLVKYFMHFRHLQLLVCAYEFVIIAWLLTIPESPRWLLTHNQLDKARRVLLKAAQTNQYALDTFELKFMQFEQTISAKKFAKNEHKPTMIDLFRWPNLRTYTMILFFVWACDSFIYYGIALRMSQFGRNLFVNFTLAGLTELPATFFAILCMKFMPRRTTNLIIFITTGTCCALMVPVKYYNLYVGLTLLAMMNKMLISIAFISVLYQTIEIFPTTMRQTASSACSLAGRIGSTTAPFIKEMASATNEFVPPLIYATMAFVCAGAIMTLPETRGIELPDTMEEAENVGKSKCAPRGCVPLDTAAPHLPVTKLDPIAQR</sequence>
<dbReference type="Gene3D" id="1.20.1250.20">
    <property type="entry name" value="MFS general substrate transporter like domains"/>
    <property type="match status" value="1"/>
</dbReference>
<reference evidence="8 9" key="1">
    <citation type="submission" date="2020-10" db="EMBL/GenBank/DDBJ databases">
        <authorList>
            <person name="Klimov P.B."/>
            <person name="Dyachkov S.M."/>
            <person name="Chetverikov P.E."/>
        </authorList>
    </citation>
    <scope>NUCLEOTIDE SEQUENCE [LARGE SCALE GENOMIC DNA]</scope>
    <source>
        <strain evidence="8">BMOC 18-1129-001#AD2665</strain>
        <tissue evidence="8">Entire mites</tissue>
    </source>
</reference>
<feature type="transmembrane region" description="Helical" evidence="6">
    <location>
        <begin position="356"/>
        <end position="377"/>
    </location>
</feature>
<accession>A0ABQ7SDD3</accession>
<evidence type="ECO:0000256" key="5">
    <source>
        <dbReference type="SAM" id="MobiDB-lite"/>
    </source>
</evidence>
<evidence type="ECO:0000256" key="6">
    <source>
        <dbReference type="SAM" id="Phobius"/>
    </source>
</evidence>
<comment type="subcellular location">
    <subcellularLocation>
        <location evidence="1">Membrane</location>
        <topology evidence="1">Multi-pass membrane protein</topology>
    </subcellularLocation>
</comment>
<dbReference type="InterPro" id="IPR020846">
    <property type="entry name" value="MFS_dom"/>
</dbReference>
<feature type="compositionally biased region" description="Polar residues" evidence="5">
    <location>
        <begin position="8"/>
        <end position="30"/>
    </location>
</feature>
<evidence type="ECO:0000313" key="9">
    <source>
        <dbReference type="Proteomes" id="UP000825002"/>
    </source>
</evidence>
<dbReference type="CDD" id="cd17317">
    <property type="entry name" value="MFS_SLC22"/>
    <property type="match status" value="1"/>
</dbReference>
<dbReference type="SUPFAM" id="SSF103473">
    <property type="entry name" value="MFS general substrate transporter"/>
    <property type="match status" value="1"/>
</dbReference>
<dbReference type="Pfam" id="PF00083">
    <property type="entry name" value="Sugar_tr"/>
    <property type="match status" value="1"/>
</dbReference>
<evidence type="ECO:0000256" key="4">
    <source>
        <dbReference type="ARBA" id="ARBA00023136"/>
    </source>
</evidence>
<evidence type="ECO:0000256" key="2">
    <source>
        <dbReference type="ARBA" id="ARBA00022692"/>
    </source>
</evidence>
<evidence type="ECO:0000313" key="8">
    <source>
        <dbReference type="EMBL" id="KAG9511371.1"/>
    </source>
</evidence>
<feature type="transmembrane region" description="Helical" evidence="6">
    <location>
        <begin position="389"/>
        <end position="408"/>
    </location>
</feature>
<feature type="transmembrane region" description="Helical" evidence="6">
    <location>
        <begin position="267"/>
        <end position="286"/>
    </location>
</feature>
<keyword evidence="9" id="KW-1185">Reference proteome</keyword>
<dbReference type="EMBL" id="JAIFTH010000006">
    <property type="protein sequence ID" value="KAG9511371.1"/>
    <property type="molecule type" value="Genomic_DNA"/>
</dbReference>
<feature type="transmembrane region" description="Helical" evidence="6">
    <location>
        <begin position="152"/>
        <end position="172"/>
    </location>
</feature>
<protein>
    <submittedName>
        <fullName evidence="8">Solute carrier family 22 member 1</fullName>
    </submittedName>
</protein>
<dbReference type="PANTHER" id="PTHR24064">
    <property type="entry name" value="SOLUTE CARRIER FAMILY 22 MEMBER"/>
    <property type="match status" value="1"/>
</dbReference>
<dbReference type="InterPro" id="IPR036259">
    <property type="entry name" value="MFS_trans_sf"/>
</dbReference>
<keyword evidence="4 6" id="KW-0472">Membrane</keyword>